<protein>
    <submittedName>
        <fullName evidence="1">Uncharacterized protein</fullName>
    </submittedName>
</protein>
<dbReference type="AlphaFoldDB" id="A0A0H2MJS7"/>
<proteinExistence type="predicted"/>
<sequence>MNNSYRENKIVKKSCKKRKQVLISPGEKLLKKIRPYSASILSFHHGSLPRTKEMEEIISSIQSLIEEIQKNKIYSKLQNDILNRSLVLEIFYIIGFAKTYNEPPFLKEFTDDVYIFLKISEKHPQLISKTAEVLNYKYSDLWNVSEDFYSWNCWLLSYLRPKRVLNSLWGDFESDQNFTQLEAIDFANAVLDAIPSDPGLRYGRPKNFGLRKIIEQVDLHWLGAGIKPMENRTIFYSYLEQLNAALYANFYSKIDETQPLMLKPSLESERKIIREIIEKKVPVKKWEGGAKTTIYCIGNARFGSLEWFKRKIMITLTQARRLPNSRERKNRMYQFYKKQFLSNIFDIKWLLKFMYLFFSAK</sequence>
<dbReference type="STRING" id="1489064.WH96_11245"/>
<dbReference type="RefSeq" id="WP_047764203.1">
    <property type="nucleotide sequence ID" value="NZ_LAQL01000006.1"/>
</dbReference>
<accession>A0A0H2MJS7</accession>
<comment type="caution">
    <text evidence="1">The sequence shown here is derived from an EMBL/GenBank/DDBJ whole genome shotgun (WGS) entry which is preliminary data.</text>
</comment>
<keyword evidence="2" id="KW-1185">Reference proteome</keyword>
<organism evidence="1 2">
    <name type="scientific">Kiloniella spongiae</name>
    <dbReference type="NCBI Taxonomy" id="1489064"/>
    <lineage>
        <taxon>Bacteria</taxon>
        <taxon>Pseudomonadati</taxon>
        <taxon>Pseudomonadota</taxon>
        <taxon>Alphaproteobacteria</taxon>
        <taxon>Rhodospirillales</taxon>
        <taxon>Kiloniellaceae</taxon>
        <taxon>Kiloniella</taxon>
    </lineage>
</organism>
<dbReference type="EMBL" id="LAQL01000006">
    <property type="protein sequence ID" value="KLN60992.1"/>
    <property type="molecule type" value="Genomic_DNA"/>
</dbReference>
<evidence type="ECO:0000313" key="2">
    <source>
        <dbReference type="Proteomes" id="UP000035444"/>
    </source>
</evidence>
<evidence type="ECO:0000313" key="1">
    <source>
        <dbReference type="EMBL" id="KLN60992.1"/>
    </source>
</evidence>
<gene>
    <name evidence="1" type="ORF">WH96_11245</name>
</gene>
<reference evidence="1 2" key="1">
    <citation type="submission" date="2015-03" db="EMBL/GenBank/DDBJ databases">
        <title>Genome Sequence of Kiloniella spongiae MEBiC09566, isolated from a marine sponge.</title>
        <authorList>
            <person name="Shao Z."/>
            <person name="Wang L."/>
            <person name="Li X."/>
        </authorList>
    </citation>
    <scope>NUCLEOTIDE SEQUENCE [LARGE SCALE GENOMIC DNA]</scope>
    <source>
        <strain evidence="1 2">MEBiC09566</strain>
    </source>
</reference>
<name>A0A0H2MJS7_9PROT</name>
<dbReference type="Proteomes" id="UP000035444">
    <property type="component" value="Unassembled WGS sequence"/>
</dbReference>